<keyword evidence="1" id="KW-0472">Membrane</keyword>
<evidence type="ECO:0000313" key="3">
    <source>
        <dbReference type="Proteomes" id="UP000000391"/>
    </source>
</evidence>
<name>D7EBE1_METEZ</name>
<keyword evidence="1" id="KW-0812">Transmembrane</keyword>
<dbReference type="GeneID" id="9347475"/>
<reference evidence="2 3" key="1">
    <citation type="submission" date="2010-06" db="EMBL/GenBank/DDBJ databases">
        <title>Complete sequence chromosome of Methanohalobium evestigatum Z-7303.</title>
        <authorList>
            <consortium name="US DOE Joint Genome Institute"/>
            <person name="Lucas S."/>
            <person name="Copeland A."/>
            <person name="Lapidus A."/>
            <person name="Cheng J.-F."/>
            <person name="Bruce D."/>
            <person name="Goodwin L."/>
            <person name="Pitluck S."/>
            <person name="Saunders E."/>
            <person name="Detter J.C."/>
            <person name="Han C."/>
            <person name="Tapia R."/>
            <person name="Land M."/>
            <person name="Hauser L."/>
            <person name="Kyrpides N."/>
            <person name="Mikhailova N."/>
            <person name="Sieprawska-Lupa M."/>
            <person name="Whitman W.B."/>
            <person name="Anderson I."/>
            <person name="Woyke T."/>
        </authorList>
    </citation>
    <scope>NUCLEOTIDE SEQUENCE [LARGE SCALE GENOMIC DNA]</scope>
    <source>
        <strain evidence="3">ATCC BAA-1072 / DSM 3721 / NBRC 107634 / OCM 161 / Z-7303</strain>
    </source>
</reference>
<organism evidence="2 3">
    <name type="scientific">Methanohalobium evestigatum (strain ATCC BAA-1072 / DSM 3721 / NBRC 107634 / OCM 161 / Z-7303)</name>
    <dbReference type="NCBI Taxonomy" id="644295"/>
    <lineage>
        <taxon>Archaea</taxon>
        <taxon>Methanobacteriati</taxon>
        <taxon>Methanobacteriota</taxon>
        <taxon>Stenosarchaea group</taxon>
        <taxon>Methanomicrobia</taxon>
        <taxon>Methanosarcinales</taxon>
        <taxon>Methanosarcinaceae</taxon>
        <taxon>Methanohalobium</taxon>
    </lineage>
</organism>
<dbReference type="KEGG" id="mev:Metev_1822"/>
<evidence type="ECO:0000256" key="1">
    <source>
        <dbReference type="SAM" id="Phobius"/>
    </source>
</evidence>
<dbReference type="RefSeq" id="WP_013195223.1">
    <property type="nucleotide sequence ID" value="NC_014253.1"/>
</dbReference>
<keyword evidence="3" id="KW-1185">Reference proteome</keyword>
<feature type="transmembrane region" description="Helical" evidence="1">
    <location>
        <begin position="36"/>
        <end position="55"/>
    </location>
</feature>
<evidence type="ECO:0000313" key="2">
    <source>
        <dbReference type="EMBL" id="ADI74658.1"/>
    </source>
</evidence>
<dbReference type="EMBL" id="CP002069">
    <property type="protein sequence ID" value="ADI74658.1"/>
    <property type="molecule type" value="Genomic_DNA"/>
</dbReference>
<sequence>METRDIVFSVIMVISAFILTYQWLGRFGESSKNPLIIFAAIVMVGSLAVLILSIITRLRNLEQMMETKERSLRINIQSVEDNLDKRIGDVQNSVNNAMDELNRKKYR</sequence>
<dbReference type="HOGENOM" id="CLU_174501_0_0_2"/>
<protein>
    <submittedName>
        <fullName evidence="2">Uncharacterized protein</fullName>
    </submittedName>
</protein>
<dbReference type="Proteomes" id="UP000000391">
    <property type="component" value="Chromosome"/>
</dbReference>
<dbReference type="AlphaFoldDB" id="D7EBE1"/>
<feature type="transmembrane region" description="Helical" evidence="1">
    <location>
        <begin position="7"/>
        <end position="24"/>
    </location>
</feature>
<keyword evidence="1" id="KW-1133">Transmembrane helix</keyword>
<gene>
    <name evidence="2" type="ordered locus">Metev_1822</name>
</gene>
<proteinExistence type="predicted"/>
<accession>D7EBE1</accession>
<dbReference type="OrthoDB" id="147316at2157"/>